<accession>A0A158PFL6</accession>
<proteinExistence type="predicted"/>
<dbReference type="EMBL" id="UYYA01001163">
    <property type="protein sequence ID" value="VDM55174.1"/>
    <property type="molecule type" value="Genomic_DNA"/>
</dbReference>
<gene>
    <name evidence="1" type="ORF">ACOC_LOCUS3589</name>
</gene>
<dbReference type="WBParaSite" id="ACOC_0000358801-mRNA-1">
    <property type="protein sequence ID" value="ACOC_0000358801-mRNA-1"/>
    <property type="gene ID" value="ACOC_0000358801"/>
</dbReference>
<sequence>MFAMFLRSPDSWNQLRSVSHHDTMKPSELKTLISIVSQHFMESREPRLCELLRGLNCSRLCRFLLARFGPDRCRFFEFPSSFEKCLILTNPDLDAMFLVECVSDTTPTLSILLKESDLVEDTQDESKLFRMVRVVLLTMGLMLVVAATGGKVQNEAGAITVNVANSTLTSSSLVKGSDLTVAGQALKNPIYALPEELHVLVVHAGEKQNEPFCDAQVYGAIPSVIEIRINPTKSKKAQDKFITINLIANGGKMRFDFETGDKNVGKNFVLMLKTLISLVNSGRPYNNGFSISGCFTVTAAITRLKYGSIQIPKFHRHEHMVSNPTLSKTKYQFLEDGEV</sequence>
<dbReference type="OrthoDB" id="43547at2759"/>
<dbReference type="AlphaFoldDB" id="A0A158PFL6"/>
<protein>
    <submittedName>
        <fullName evidence="3">Transglut_C domain-containing protein</fullName>
    </submittedName>
</protein>
<evidence type="ECO:0000313" key="3">
    <source>
        <dbReference type="WBParaSite" id="ACOC_0000358801-mRNA-1"/>
    </source>
</evidence>
<evidence type="ECO:0000313" key="2">
    <source>
        <dbReference type="Proteomes" id="UP000267027"/>
    </source>
</evidence>
<dbReference type="Proteomes" id="UP000267027">
    <property type="component" value="Unassembled WGS sequence"/>
</dbReference>
<keyword evidence="2" id="KW-1185">Reference proteome</keyword>
<evidence type="ECO:0000313" key="1">
    <source>
        <dbReference type="EMBL" id="VDM55174.1"/>
    </source>
</evidence>
<reference evidence="1 2" key="2">
    <citation type="submission" date="2018-11" db="EMBL/GenBank/DDBJ databases">
        <authorList>
            <consortium name="Pathogen Informatics"/>
        </authorList>
    </citation>
    <scope>NUCLEOTIDE SEQUENCE [LARGE SCALE GENOMIC DNA]</scope>
    <source>
        <strain evidence="1 2">Costa Rica</strain>
    </source>
</reference>
<reference evidence="3" key="1">
    <citation type="submission" date="2016-04" db="UniProtKB">
        <authorList>
            <consortium name="WormBaseParasite"/>
        </authorList>
    </citation>
    <scope>IDENTIFICATION</scope>
</reference>
<organism evidence="3">
    <name type="scientific">Angiostrongylus costaricensis</name>
    <name type="common">Nematode worm</name>
    <dbReference type="NCBI Taxonomy" id="334426"/>
    <lineage>
        <taxon>Eukaryota</taxon>
        <taxon>Metazoa</taxon>
        <taxon>Ecdysozoa</taxon>
        <taxon>Nematoda</taxon>
        <taxon>Chromadorea</taxon>
        <taxon>Rhabditida</taxon>
        <taxon>Rhabditina</taxon>
        <taxon>Rhabditomorpha</taxon>
        <taxon>Strongyloidea</taxon>
        <taxon>Metastrongylidae</taxon>
        <taxon>Angiostrongylus</taxon>
    </lineage>
</organism>
<name>A0A158PFL6_ANGCS</name>